<evidence type="ECO:0000259" key="9">
    <source>
        <dbReference type="Pfam" id="PF22837"/>
    </source>
</evidence>
<comment type="catalytic activity">
    <reaction evidence="6">
        <text>a 2'-deoxyadenosine in DNA + S-adenosyl-L-methionine = an N(6)-methyl-2'-deoxyadenosine in DNA + S-adenosyl-L-homocysteine + H(+)</text>
        <dbReference type="Rhea" id="RHEA:15197"/>
        <dbReference type="Rhea" id="RHEA-COMP:12418"/>
        <dbReference type="Rhea" id="RHEA-COMP:12419"/>
        <dbReference type="ChEBI" id="CHEBI:15378"/>
        <dbReference type="ChEBI" id="CHEBI:57856"/>
        <dbReference type="ChEBI" id="CHEBI:59789"/>
        <dbReference type="ChEBI" id="CHEBI:90615"/>
        <dbReference type="ChEBI" id="CHEBI:90616"/>
        <dbReference type="EC" id="2.1.1.72"/>
    </reaction>
</comment>
<reference evidence="10 11" key="1">
    <citation type="submission" date="2020-08" db="EMBL/GenBank/DDBJ databases">
        <title>Genomic Encyclopedia of Type Strains, Phase III (KMG-III): the genomes of soil and plant-associated and newly described type strains.</title>
        <authorList>
            <person name="Whitman W."/>
        </authorList>
    </citation>
    <scope>NUCLEOTIDE SEQUENCE [LARGE SCALE GENOMIC DNA]</scope>
    <source>
        <strain evidence="10 11">CECT 7247</strain>
    </source>
</reference>
<feature type="domain" description="Type II methyltransferase M.TaqI-like" evidence="8">
    <location>
        <begin position="210"/>
        <end position="287"/>
    </location>
</feature>
<organism evidence="10 11">
    <name type="scientific">Roseateles terrae</name>
    <dbReference type="NCBI Taxonomy" id="431060"/>
    <lineage>
        <taxon>Bacteria</taxon>
        <taxon>Pseudomonadati</taxon>
        <taxon>Pseudomonadota</taxon>
        <taxon>Betaproteobacteria</taxon>
        <taxon>Burkholderiales</taxon>
        <taxon>Sphaerotilaceae</taxon>
        <taxon>Roseateles</taxon>
    </lineage>
</organism>
<dbReference type="GO" id="GO:0032259">
    <property type="term" value="P:methylation"/>
    <property type="evidence" value="ECO:0007669"/>
    <property type="project" value="UniProtKB-KW"/>
</dbReference>
<comment type="similarity">
    <text evidence="1">Belongs to the N(4)/N(6)-methyltransferase family.</text>
</comment>
<dbReference type="PANTHER" id="PTHR33841:SF5">
    <property type="entry name" value="DNA METHYLASE (MODIFICATION METHYLASE) (METHYLTRANSFERASE)-RELATED"/>
    <property type="match status" value="1"/>
</dbReference>
<dbReference type="Pfam" id="PF22837">
    <property type="entry name" value="M_Eco57I_C"/>
    <property type="match status" value="1"/>
</dbReference>
<feature type="region of interest" description="Disordered" evidence="7">
    <location>
        <begin position="1"/>
        <end position="35"/>
    </location>
</feature>
<dbReference type="GO" id="GO:0008168">
    <property type="term" value="F:methyltransferase activity"/>
    <property type="evidence" value="ECO:0007669"/>
    <property type="project" value="UniProtKB-KW"/>
</dbReference>
<keyword evidence="4" id="KW-0808">Transferase</keyword>
<evidence type="ECO:0000256" key="4">
    <source>
        <dbReference type="ARBA" id="ARBA00022679"/>
    </source>
</evidence>
<evidence type="ECO:0000256" key="1">
    <source>
        <dbReference type="ARBA" id="ARBA00006594"/>
    </source>
</evidence>
<dbReference type="EC" id="2.1.1.72" evidence="2"/>
<accession>A0ABR6GXL8</accession>
<evidence type="ECO:0000256" key="5">
    <source>
        <dbReference type="ARBA" id="ARBA00022691"/>
    </source>
</evidence>
<dbReference type="Pfam" id="PF07669">
    <property type="entry name" value="Eco57I"/>
    <property type="match status" value="1"/>
</dbReference>
<dbReference type="CDD" id="cd02440">
    <property type="entry name" value="AdoMet_MTases"/>
    <property type="match status" value="1"/>
</dbReference>
<gene>
    <name evidence="10" type="ORF">FHS28_004274</name>
</gene>
<dbReference type="InterPro" id="IPR054520">
    <property type="entry name" value="M_Eco57I_C"/>
</dbReference>
<dbReference type="Proteomes" id="UP000574369">
    <property type="component" value="Unassembled WGS sequence"/>
</dbReference>
<keyword evidence="11" id="KW-1185">Reference proteome</keyword>
<evidence type="ECO:0000256" key="2">
    <source>
        <dbReference type="ARBA" id="ARBA00011900"/>
    </source>
</evidence>
<dbReference type="PANTHER" id="PTHR33841">
    <property type="entry name" value="DNA METHYLTRANSFERASE YEEA-RELATED"/>
    <property type="match status" value="1"/>
</dbReference>
<dbReference type="InterPro" id="IPR011639">
    <property type="entry name" value="MethylTrfase_TaqI-like_dom"/>
</dbReference>
<dbReference type="PRINTS" id="PR00507">
    <property type="entry name" value="N12N6MTFRASE"/>
</dbReference>
<keyword evidence="3 10" id="KW-0489">Methyltransferase</keyword>
<evidence type="ECO:0000313" key="11">
    <source>
        <dbReference type="Proteomes" id="UP000574369"/>
    </source>
</evidence>
<comment type="caution">
    <text evidence="10">The sequence shown here is derived from an EMBL/GenBank/DDBJ whole genome shotgun (WGS) entry which is preliminary data.</text>
</comment>
<evidence type="ECO:0000313" key="10">
    <source>
        <dbReference type="EMBL" id="MBB3196849.1"/>
    </source>
</evidence>
<dbReference type="Gene3D" id="3.40.50.150">
    <property type="entry name" value="Vaccinia Virus protein VP39"/>
    <property type="match status" value="1"/>
</dbReference>
<proteinExistence type="inferred from homology"/>
<keyword evidence="5" id="KW-0949">S-adenosyl-L-methionine</keyword>
<evidence type="ECO:0000259" key="8">
    <source>
        <dbReference type="Pfam" id="PF07669"/>
    </source>
</evidence>
<dbReference type="InterPro" id="IPR029063">
    <property type="entry name" value="SAM-dependent_MTases_sf"/>
</dbReference>
<dbReference type="EMBL" id="JACHXO010000009">
    <property type="protein sequence ID" value="MBB3196849.1"/>
    <property type="molecule type" value="Genomic_DNA"/>
</dbReference>
<feature type="domain" description="Type II methyltransferase M.Eco57I C-terminal" evidence="9">
    <location>
        <begin position="451"/>
        <end position="565"/>
    </location>
</feature>
<dbReference type="SUPFAM" id="SSF53335">
    <property type="entry name" value="S-adenosyl-L-methionine-dependent methyltransferases"/>
    <property type="match status" value="1"/>
</dbReference>
<evidence type="ECO:0000256" key="6">
    <source>
        <dbReference type="ARBA" id="ARBA00047942"/>
    </source>
</evidence>
<dbReference type="RefSeq" id="WP_246410428.1">
    <property type="nucleotide sequence ID" value="NZ_JACHXO010000009.1"/>
</dbReference>
<dbReference type="InterPro" id="IPR050953">
    <property type="entry name" value="N4_N6_ade-DNA_methylase"/>
</dbReference>
<evidence type="ECO:0000256" key="3">
    <source>
        <dbReference type="ARBA" id="ARBA00022603"/>
    </source>
</evidence>
<name>A0ABR6GXL8_9BURK</name>
<protein>
    <recommendedName>
        <fullName evidence="2">site-specific DNA-methyltransferase (adenine-specific)</fullName>
        <ecNumber evidence="2">2.1.1.72</ecNumber>
    </recommendedName>
</protein>
<sequence length="569" mass="61614">MPAVRDTTVGRTRGLTAGPTQRTSGSTPADPLNAPNALDLEPSATAQTLLALAKALIGDAVVTEAEQQLLQTVPACEDAAQLQALTKAIRRGDDPLGALFCRLFHATTRRPEGQTFTPAPVVQGMVNWALRQGRKVTRLVDPGAGSGRYTLAGLRAFPEAEAVAVEKDPLVALLLRANLAAADLSHRAAVLVGDYRELSLAPVDGPTLFIGNPPYVRHHDISPGWKTWYAYCLTHAGLKGSQLAGLHLHFFLKTRQLAVPGDFGVFVTAAEWMDVNYGQALRDMLANGLGGTEIHVVAPELQVFEDAMVSAAITCFSPEATQADAPLRFQSIQAPAELLTLPPGREIPRETARQERKWSVLLRGGRPARQPGQMELGELFQVSRGQVTGLNRVWVHGPGAPALPEAYLVPSITDASDISAAPGQEIGPLQTLRRVVCLPRDLAPLPAAHRRAIDTFLAWAQSQGAHEGYIARHRKPWWHVHLRDPAPIVMTYMGRRPPAFAFNAAGARLINVAHGLYPRQPMSEAQLRRLVQWLNANVSIEGGRVYAGGLTKFEPSEAMRILLPRDLLA</sequence>
<evidence type="ECO:0000256" key="7">
    <source>
        <dbReference type="SAM" id="MobiDB-lite"/>
    </source>
</evidence>
<feature type="compositionally biased region" description="Polar residues" evidence="7">
    <location>
        <begin position="18"/>
        <end position="27"/>
    </location>
</feature>